<evidence type="ECO:0000313" key="2">
    <source>
        <dbReference type="EMBL" id="MPC97424.1"/>
    </source>
</evidence>
<gene>
    <name evidence="2" type="ORF">E2C01_092739</name>
</gene>
<proteinExistence type="predicted"/>
<dbReference type="EMBL" id="VSRR010109896">
    <property type="protein sequence ID" value="MPC97424.1"/>
    <property type="molecule type" value="Genomic_DNA"/>
</dbReference>
<comment type="caution">
    <text evidence="2">The sequence shown here is derived from an EMBL/GenBank/DDBJ whole genome shotgun (WGS) entry which is preliminary data.</text>
</comment>
<accession>A0A5B7JYI3</accession>
<name>A0A5B7JYI3_PORTR</name>
<organism evidence="2 3">
    <name type="scientific">Portunus trituberculatus</name>
    <name type="common">Swimming crab</name>
    <name type="synonym">Neptunus trituberculatus</name>
    <dbReference type="NCBI Taxonomy" id="210409"/>
    <lineage>
        <taxon>Eukaryota</taxon>
        <taxon>Metazoa</taxon>
        <taxon>Ecdysozoa</taxon>
        <taxon>Arthropoda</taxon>
        <taxon>Crustacea</taxon>
        <taxon>Multicrustacea</taxon>
        <taxon>Malacostraca</taxon>
        <taxon>Eumalacostraca</taxon>
        <taxon>Eucarida</taxon>
        <taxon>Decapoda</taxon>
        <taxon>Pleocyemata</taxon>
        <taxon>Brachyura</taxon>
        <taxon>Eubrachyura</taxon>
        <taxon>Portunoidea</taxon>
        <taxon>Portunidae</taxon>
        <taxon>Portuninae</taxon>
        <taxon>Portunus</taxon>
    </lineage>
</organism>
<keyword evidence="3" id="KW-1185">Reference proteome</keyword>
<feature type="region of interest" description="Disordered" evidence="1">
    <location>
        <begin position="1"/>
        <end position="40"/>
    </location>
</feature>
<evidence type="ECO:0000256" key="1">
    <source>
        <dbReference type="SAM" id="MobiDB-lite"/>
    </source>
</evidence>
<reference evidence="2 3" key="1">
    <citation type="submission" date="2019-05" db="EMBL/GenBank/DDBJ databases">
        <title>Another draft genome of Portunus trituberculatus and its Hox gene families provides insights of decapod evolution.</title>
        <authorList>
            <person name="Jeong J.-H."/>
            <person name="Song I."/>
            <person name="Kim S."/>
            <person name="Choi T."/>
            <person name="Kim D."/>
            <person name="Ryu S."/>
            <person name="Kim W."/>
        </authorList>
    </citation>
    <scope>NUCLEOTIDE SEQUENCE [LARGE SCALE GENOMIC DNA]</scope>
    <source>
        <tissue evidence="2">Muscle</tissue>
    </source>
</reference>
<sequence length="40" mass="4462">MRRMQMLVGTELNAGSEGTASKEGRSLVQRLRMPVKEDQA</sequence>
<evidence type="ECO:0000313" key="3">
    <source>
        <dbReference type="Proteomes" id="UP000324222"/>
    </source>
</evidence>
<dbReference type="AlphaFoldDB" id="A0A5B7JYI3"/>
<protein>
    <submittedName>
        <fullName evidence="2">Uncharacterized protein</fullName>
    </submittedName>
</protein>
<dbReference type="Proteomes" id="UP000324222">
    <property type="component" value="Unassembled WGS sequence"/>
</dbReference>